<feature type="compositionally biased region" description="Pro residues" evidence="1">
    <location>
        <begin position="69"/>
        <end position="79"/>
    </location>
</feature>
<dbReference type="Proteomes" id="UP001302072">
    <property type="component" value="Chromosome"/>
</dbReference>
<dbReference type="RefSeq" id="WP_311191031.1">
    <property type="nucleotide sequence ID" value="NZ_CP115541.1"/>
</dbReference>
<evidence type="ECO:0000256" key="1">
    <source>
        <dbReference type="SAM" id="MobiDB-lite"/>
    </source>
</evidence>
<evidence type="ECO:0000313" key="2">
    <source>
        <dbReference type="EMBL" id="WNH51812.1"/>
    </source>
</evidence>
<dbReference type="EMBL" id="CP115541">
    <property type="protein sequence ID" value="WNH51812.1"/>
    <property type="molecule type" value="Genomic_DNA"/>
</dbReference>
<feature type="region of interest" description="Disordered" evidence="1">
    <location>
        <begin position="1"/>
        <end position="85"/>
    </location>
</feature>
<accession>A0ABY9YLP8</accession>
<protein>
    <submittedName>
        <fullName evidence="2">Uncharacterized protein</fullName>
    </submittedName>
</protein>
<feature type="compositionally biased region" description="Polar residues" evidence="1">
    <location>
        <begin position="1"/>
        <end position="10"/>
    </location>
</feature>
<sequence length="110" mass="12197">MQRETITLSPSPALPMQQIESPLQALRAQVPPPPQTPEPTAPPVEAPPPEEPTREDPPNEAPPERDPPPTKPPLEAPVPPRERAQTRYVFAQGRWQHLDREVLPLYAATA</sequence>
<evidence type="ECO:0000313" key="3">
    <source>
        <dbReference type="Proteomes" id="UP001302072"/>
    </source>
</evidence>
<keyword evidence="3" id="KW-1185">Reference proteome</keyword>
<feature type="compositionally biased region" description="Pro residues" evidence="1">
    <location>
        <begin position="30"/>
        <end position="50"/>
    </location>
</feature>
<reference evidence="2 3" key="1">
    <citation type="submission" date="2022-12" db="EMBL/GenBank/DDBJ databases">
        <title>Two new species, Stenotrophomonas aracearum and Stenotrophomonas oahuensis, isolated from Anthurium (Araceae family) in Hawaii.</title>
        <authorList>
            <person name="Chunag S.C."/>
            <person name="Dobhal S."/>
            <person name="Alvarez A."/>
            <person name="Arif M."/>
        </authorList>
    </citation>
    <scope>NUCLEOTIDE SEQUENCE [LARGE SCALE GENOMIC DNA]</scope>
    <source>
        <strain evidence="2 3">A5586</strain>
    </source>
</reference>
<gene>
    <name evidence="2" type="ORF">PDM29_15895</name>
</gene>
<name>A0ABY9YLP8_9GAMM</name>
<organism evidence="2 3">
    <name type="scientific">Stenotrophomonas oahuensis</name>
    <dbReference type="NCBI Taxonomy" id="3003271"/>
    <lineage>
        <taxon>Bacteria</taxon>
        <taxon>Pseudomonadati</taxon>
        <taxon>Pseudomonadota</taxon>
        <taxon>Gammaproteobacteria</taxon>
        <taxon>Lysobacterales</taxon>
        <taxon>Lysobacteraceae</taxon>
        <taxon>Stenotrophomonas</taxon>
    </lineage>
</organism>
<proteinExistence type="predicted"/>
<feature type="compositionally biased region" description="Basic and acidic residues" evidence="1">
    <location>
        <begin position="51"/>
        <end position="68"/>
    </location>
</feature>